<evidence type="ECO:0000313" key="3">
    <source>
        <dbReference type="Proteomes" id="UP000070700"/>
    </source>
</evidence>
<dbReference type="InParanoid" id="A0A194XIN6"/>
<dbReference type="AlphaFoldDB" id="A0A194XIN6"/>
<dbReference type="KEGG" id="psco:LY89DRAFT_468805"/>
<proteinExistence type="predicted"/>
<reference evidence="2 3" key="1">
    <citation type="submission" date="2015-10" db="EMBL/GenBank/DDBJ databases">
        <title>Full genome of DAOMC 229536 Phialocephala scopiformis, a fungal endophyte of spruce producing the potent anti-insectan compound rugulosin.</title>
        <authorList>
            <consortium name="DOE Joint Genome Institute"/>
            <person name="Walker A.K."/>
            <person name="Frasz S.L."/>
            <person name="Seifert K.A."/>
            <person name="Miller J.D."/>
            <person name="Mondo S.J."/>
            <person name="Labutti K."/>
            <person name="Lipzen A."/>
            <person name="Dockter R."/>
            <person name="Kennedy M."/>
            <person name="Grigoriev I.V."/>
            <person name="Spatafora J.W."/>
        </authorList>
    </citation>
    <scope>NUCLEOTIDE SEQUENCE [LARGE SCALE GENOMIC DNA]</scope>
    <source>
        <strain evidence="2 3">CBS 120377</strain>
    </source>
</reference>
<protein>
    <submittedName>
        <fullName evidence="2">Uncharacterized protein</fullName>
    </submittedName>
</protein>
<name>A0A194XIN6_MOLSC</name>
<dbReference type="Proteomes" id="UP000070700">
    <property type="component" value="Unassembled WGS sequence"/>
</dbReference>
<organism evidence="2 3">
    <name type="scientific">Mollisia scopiformis</name>
    <name type="common">Conifer needle endophyte fungus</name>
    <name type="synonym">Phialocephala scopiformis</name>
    <dbReference type="NCBI Taxonomy" id="149040"/>
    <lineage>
        <taxon>Eukaryota</taxon>
        <taxon>Fungi</taxon>
        <taxon>Dikarya</taxon>
        <taxon>Ascomycota</taxon>
        <taxon>Pezizomycotina</taxon>
        <taxon>Leotiomycetes</taxon>
        <taxon>Helotiales</taxon>
        <taxon>Mollisiaceae</taxon>
        <taxon>Mollisia</taxon>
    </lineage>
</organism>
<dbReference type="EMBL" id="KQ947410">
    <property type="protein sequence ID" value="KUJ20023.1"/>
    <property type="molecule type" value="Genomic_DNA"/>
</dbReference>
<keyword evidence="1" id="KW-0732">Signal</keyword>
<dbReference type="OrthoDB" id="5091764at2759"/>
<dbReference type="RefSeq" id="XP_018074378.1">
    <property type="nucleotide sequence ID" value="XM_018207742.1"/>
</dbReference>
<feature type="signal peptide" evidence="1">
    <location>
        <begin position="1"/>
        <end position="19"/>
    </location>
</feature>
<sequence>MHSSAIFTSLVAIASIAAASPTRRDTYYAVSVNVITSPGLDPNKVSEPAPIAINQLTAINCDSTGTGCASSELILDPSIAINVDINTVECRAYKDAAGVEPGSLPFNVSTPAELSTNLGSISSILCYIVETD</sequence>
<evidence type="ECO:0000313" key="2">
    <source>
        <dbReference type="EMBL" id="KUJ20023.1"/>
    </source>
</evidence>
<keyword evidence="3" id="KW-1185">Reference proteome</keyword>
<gene>
    <name evidence="2" type="ORF">LY89DRAFT_468805</name>
</gene>
<dbReference type="GeneID" id="28817468"/>
<accession>A0A194XIN6</accession>
<feature type="chain" id="PRO_5008268291" evidence="1">
    <location>
        <begin position="20"/>
        <end position="132"/>
    </location>
</feature>
<evidence type="ECO:0000256" key="1">
    <source>
        <dbReference type="SAM" id="SignalP"/>
    </source>
</evidence>